<dbReference type="RefSeq" id="WP_058295001.1">
    <property type="nucleotide sequence ID" value="NZ_CAMRXJ010000082.1"/>
</dbReference>
<organism evidence="1 2">
    <name type="scientific">Clostridium neonatale</name>
    <dbReference type="NCBI Taxonomy" id="137838"/>
    <lineage>
        <taxon>Bacteria</taxon>
        <taxon>Bacillati</taxon>
        <taxon>Bacillota</taxon>
        <taxon>Clostridia</taxon>
        <taxon>Eubacteriales</taxon>
        <taxon>Clostridiaceae</taxon>
        <taxon>Clostridium</taxon>
    </lineage>
</organism>
<dbReference type="AlphaFoldDB" id="A0A2A7MGJ2"/>
<protein>
    <submittedName>
        <fullName evidence="1">Uncharacterized protein</fullName>
    </submittedName>
</protein>
<dbReference type="Proteomes" id="UP000220840">
    <property type="component" value="Unassembled WGS sequence"/>
</dbReference>
<dbReference type="STRING" id="137838.GCA_001458595_02198"/>
<evidence type="ECO:0000313" key="1">
    <source>
        <dbReference type="EMBL" id="PEG30834.1"/>
    </source>
</evidence>
<evidence type="ECO:0000313" key="2">
    <source>
        <dbReference type="Proteomes" id="UP000220840"/>
    </source>
</evidence>
<sequence>MSNKSDKVISTKYGKGTNYNDEIDGYELVDYDEGYNYLSNNDGNKEVLMRIFPNPDWQRI</sequence>
<gene>
    <name evidence="1" type="ORF">CQ394_03685</name>
</gene>
<proteinExistence type="predicted"/>
<keyword evidence="2" id="KW-1185">Reference proteome</keyword>
<name>A0A2A7MGJ2_9CLOT</name>
<reference evidence="1 2" key="1">
    <citation type="submission" date="2017-10" db="EMBL/GenBank/DDBJ databases">
        <title>Effective Description of Clostridium neonatale sp. nov. linked to necrotizing enterocolitis in neonates and a clarification of species assignable to the genus Clostridium (Prazmowski 1880) emend. Lawson and Rainey 2016.</title>
        <authorList>
            <person name="Bernard K."/>
            <person name="Burdz T."/>
            <person name="Wiebe D."/>
            <person name="Balcewich B."/>
            <person name="Alfa M."/>
            <person name="Bernier A.-M."/>
        </authorList>
    </citation>
    <scope>NUCLEOTIDE SEQUENCE [LARGE SCALE GENOMIC DNA]</scope>
    <source>
        <strain evidence="1 2">LCDC99A005</strain>
    </source>
</reference>
<comment type="caution">
    <text evidence="1">The sequence shown here is derived from an EMBL/GenBank/DDBJ whole genome shotgun (WGS) entry which is preliminary data.</text>
</comment>
<dbReference type="EMBL" id="PDCJ01000001">
    <property type="protein sequence ID" value="PEG30834.1"/>
    <property type="molecule type" value="Genomic_DNA"/>
</dbReference>
<accession>A0A2A7MGJ2</accession>